<name>A0A1F8DYG1_9BACT</name>
<organism evidence="2 3">
    <name type="scientific">Candidatus Wolfebacteria bacterium RIFCSPLOWO2_01_FULL_47_17b</name>
    <dbReference type="NCBI Taxonomy" id="1802558"/>
    <lineage>
        <taxon>Bacteria</taxon>
        <taxon>Candidatus Wolfeibacteriota</taxon>
    </lineage>
</organism>
<accession>A0A1F8DYG1</accession>
<protein>
    <submittedName>
        <fullName evidence="2">Uncharacterized protein</fullName>
    </submittedName>
</protein>
<dbReference type="Proteomes" id="UP000177011">
    <property type="component" value="Unassembled WGS sequence"/>
</dbReference>
<evidence type="ECO:0000256" key="1">
    <source>
        <dbReference type="SAM" id="MobiDB-lite"/>
    </source>
</evidence>
<proteinExistence type="predicted"/>
<feature type="region of interest" description="Disordered" evidence="1">
    <location>
        <begin position="1"/>
        <end position="20"/>
    </location>
</feature>
<sequence>MRYNPESPPIGGSRDGYEGMEDAAYKTDSDGNLNVFNVECNDDGRWLNGNNGNPDNFWNGNNRWVFCRPRK</sequence>
<gene>
    <name evidence="2" type="ORF">A2935_02905</name>
</gene>
<reference evidence="2 3" key="1">
    <citation type="journal article" date="2016" name="Nat. Commun.">
        <title>Thousands of microbial genomes shed light on interconnected biogeochemical processes in an aquifer system.</title>
        <authorList>
            <person name="Anantharaman K."/>
            <person name="Brown C.T."/>
            <person name="Hug L.A."/>
            <person name="Sharon I."/>
            <person name="Castelle C.J."/>
            <person name="Probst A.J."/>
            <person name="Thomas B.C."/>
            <person name="Singh A."/>
            <person name="Wilkins M.J."/>
            <person name="Karaoz U."/>
            <person name="Brodie E.L."/>
            <person name="Williams K.H."/>
            <person name="Hubbard S.S."/>
            <person name="Banfield J.F."/>
        </authorList>
    </citation>
    <scope>NUCLEOTIDE SEQUENCE [LARGE SCALE GENOMIC DNA]</scope>
</reference>
<evidence type="ECO:0000313" key="3">
    <source>
        <dbReference type="Proteomes" id="UP000177011"/>
    </source>
</evidence>
<dbReference type="AlphaFoldDB" id="A0A1F8DYG1"/>
<evidence type="ECO:0000313" key="2">
    <source>
        <dbReference type="EMBL" id="OGM93552.1"/>
    </source>
</evidence>
<comment type="caution">
    <text evidence="2">The sequence shown here is derived from an EMBL/GenBank/DDBJ whole genome shotgun (WGS) entry which is preliminary data.</text>
</comment>
<dbReference type="EMBL" id="MGIS01000010">
    <property type="protein sequence ID" value="OGM93552.1"/>
    <property type="molecule type" value="Genomic_DNA"/>
</dbReference>